<protein>
    <submittedName>
        <fullName evidence="2">Uncharacterized protein</fullName>
    </submittedName>
</protein>
<organism evidence="2">
    <name type="scientific">Octopus bimaculoides</name>
    <name type="common">California two-spotted octopus</name>
    <dbReference type="NCBI Taxonomy" id="37653"/>
    <lineage>
        <taxon>Eukaryota</taxon>
        <taxon>Metazoa</taxon>
        <taxon>Spiralia</taxon>
        <taxon>Lophotrochozoa</taxon>
        <taxon>Mollusca</taxon>
        <taxon>Cephalopoda</taxon>
        <taxon>Coleoidea</taxon>
        <taxon>Octopodiformes</taxon>
        <taxon>Octopoda</taxon>
        <taxon>Incirrata</taxon>
        <taxon>Octopodidae</taxon>
        <taxon>Octopus</taxon>
    </lineage>
</organism>
<name>A0A0L8FPN0_OCTBM</name>
<feature type="chain" id="PRO_5005582496" evidence="1">
    <location>
        <begin position="24"/>
        <end position="64"/>
    </location>
</feature>
<evidence type="ECO:0000313" key="2">
    <source>
        <dbReference type="EMBL" id="KOF66618.1"/>
    </source>
</evidence>
<proteinExistence type="predicted"/>
<dbReference type="EMBL" id="KQ427906">
    <property type="protein sequence ID" value="KOF66618.1"/>
    <property type="molecule type" value="Genomic_DNA"/>
</dbReference>
<keyword evidence="1" id="KW-0732">Signal</keyword>
<feature type="signal peptide" evidence="1">
    <location>
        <begin position="1"/>
        <end position="23"/>
    </location>
</feature>
<dbReference type="AlphaFoldDB" id="A0A0L8FPN0"/>
<accession>A0A0L8FPN0</accession>
<sequence length="64" mass="7779">MVYSHLTLCLCFFTLFLYLPSDSLIHNFLRQMFCFHNLIFSLHIKISCVKNRKLFRYFLCNLNP</sequence>
<reference evidence="2" key="1">
    <citation type="submission" date="2015-07" db="EMBL/GenBank/DDBJ databases">
        <title>MeaNS - Measles Nucleotide Surveillance Program.</title>
        <authorList>
            <person name="Tran T."/>
            <person name="Druce J."/>
        </authorList>
    </citation>
    <scope>NUCLEOTIDE SEQUENCE</scope>
    <source>
        <strain evidence="2">UCB-OBI-ISO-001</strain>
        <tissue evidence="2">Gonad</tissue>
    </source>
</reference>
<evidence type="ECO:0000256" key="1">
    <source>
        <dbReference type="SAM" id="SignalP"/>
    </source>
</evidence>
<gene>
    <name evidence="2" type="ORF">OCBIM_22011796mg</name>
</gene>